<feature type="non-terminal residue" evidence="7">
    <location>
        <position position="67"/>
    </location>
</feature>
<keyword evidence="4" id="KW-1133">Transmembrane helix</keyword>
<keyword evidence="3" id="KW-0812">Transmembrane</keyword>
<evidence type="ECO:0000256" key="3">
    <source>
        <dbReference type="ARBA" id="ARBA00022692"/>
    </source>
</evidence>
<dbReference type="EMBL" id="QNUK01000503">
    <property type="protein sequence ID" value="KAF5892414.1"/>
    <property type="molecule type" value="Genomic_DNA"/>
</dbReference>
<dbReference type="OrthoDB" id="8957972at2759"/>
<accession>A0A8J4TKR4</accession>
<evidence type="ECO:0000256" key="6">
    <source>
        <dbReference type="RuleBase" id="RU910716"/>
    </source>
</evidence>
<gene>
    <name evidence="7" type="primary">xkr8.1</name>
    <name evidence="7" type="ORF">DAT39_017878</name>
</gene>
<feature type="non-terminal residue" evidence="7">
    <location>
        <position position="1"/>
    </location>
</feature>
<dbReference type="InterPro" id="IPR018629">
    <property type="entry name" value="XK-rel"/>
</dbReference>
<comment type="caution">
    <text evidence="7">The sequence shown here is derived from an EMBL/GenBank/DDBJ whole genome shotgun (WGS) entry which is preliminary data.</text>
</comment>
<evidence type="ECO:0000313" key="7">
    <source>
        <dbReference type="EMBL" id="KAF5892414.1"/>
    </source>
</evidence>
<dbReference type="GO" id="GO:0005886">
    <property type="term" value="C:plasma membrane"/>
    <property type="evidence" value="ECO:0007669"/>
    <property type="project" value="UniProtKB-ARBA"/>
</dbReference>
<name>A0A8J4TKR4_CLAMG</name>
<evidence type="ECO:0000313" key="8">
    <source>
        <dbReference type="Proteomes" id="UP000727407"/>
    </source>
</evidence>
<dbReference type="Pfam" id="PF09815">
    <property type="entry name" value="XK-related"/>
    <property type="match status" value="1"/>
</dbReference>
<keyword evidence="8" id="KW-1185">Reference proteome</keyword>
<evidence type="ECO:0000256" key="5">
    <source>
        <dbReference type="ARBA" id="ARBA00023136"/>
    </source>
</evidence>
<evidence type="ECO:0000256" key="1">
    <source>
        <dbReference type="ARBA" id="ARBA00004141"/>
    </source>
</evidence>
<reference evidence="7" key="1">
    <citation type="submission" date="2020-07" db="EMBL/GenBank/DDBJ databases">
        <title>Clarias magur genome sequencing, assembly and annotation.</title>
        <authorList>
            <person name="Kushwaha B."/>
            <person name="Kumar R."/>
            <person name="Das P."/>
            <person name="Joshi C.G."/>
            <person name="Kumar D."/>
            <person name="Nagpure N.S."/>
            <person name="Pandey M."/>
            <person name="Agarwal S."/>
            <person name="Srivastava S."/>
            <person name="Singh M."/>
            <person name="Sahoo L."/>
            <person name="Jayasankar P."/>
            <person name="Meher P.K."/>
            <person name="Koringa P.G."/>
            <person name="Iquebal M.A."/>
            <person name="Das S.P."/>
            <person name="Bit A."/>
            <person name="Patnaik S."/>
            <person name="Patel N."/>
            <person name="Shah T.M."/>
            <person name="Hinsu A."/>
            <person name="Jena J.K."/>
        </authorList>
    </citation>
    <scope>NUCLEOTIDE SEQUENCE</scope>
    <source>
        <strain evidence="7">CIFAMagur01</strain>
        <tissue evidence="7">Testis</tissue>
    </source>
</reference>
<comment type="subcellular location">
    <subcellularLocation>
        <location evidence="1 6">Membrane</location>
        <topology evidence="1 6">Multi-pass membrane protein</topology>
    </subcellularLocation>
</comment>
<sequence>FAAVMEISIRRFKQNVRKENLNHDLGMLRLFEAFSENAPQLVLMTSLIMETQKMEPFRGWTRGKIAE</sequence>
<evidence type="ECO:0000256" key="4">
    <source>
        <dbReference type="ARBA" id="ARBA00022989"/>
    </source>
</evidence>
<organism evidence="7 8">
    <name type="scientific">Clarias magur</name>
    <name type="common">Asian catfish</name>
    <name type="synonym">Macropteronotus magur</name>
    <dbReference type="NCBI Taxonomy" id="1594786"/>
    <lineage>
        <taxon>Eukaryota</taxon>
        <taxon>Metazoa</taxon>
        <taxon>Chordata</taxon>
        <taxon>Craniata</taxon>
        <taxon>Vertebrata</taxon>
        <taxon>Euteleostomi</taxon>
        <taxon>Actinopterygii</taxon>
        <taxon>Neopterygii</taxon>
        <taxon>Teleostei</taxon>
        <taxon>Ostariophysi</taxon>
        <taxon>Siluriformes</taxon>
        <taxon>Clariidae</taxon>
        <taxon>Clarias</taxon>
    </lineage>
</organism>
<keyword evidence="5" id="KW-0472">Membrane</keyword>
<proteinExistence type="inferred from homology"/>
<evidence type="ECO:0000256" key="2">
    <source>
        <dbReference type="ARBA" id="ARBA00008789"/>
    </source>
</evidence>
<protein>
    <recommendedName>
        <fullName evidence="6">XK-related protein</fullName>
    </recommendedName>
</protein>
<dbReference type="AlphaFoldDB" id="A0A8J4TKR4"/>
<comment type="similarity">
    <text evidence="2 6">Belongs to the XK family.</text>
</comment>
<dbReference type="Proteomes" id="UP000727407">
    <property type="component" value="Unassembled WGS sequence"/>
</dbReference>